<proteinExistence type="predicted"/>
<evidence type="ECO:0000256" key="1">
    <source>
        <dbReference type="SAM" id="MobiDB-lite"/>
    </source>
</evidence>
<gene>
    <name evidence="2" type="ORF">PBRASI_LOCUS10049</name>
</gene>
<comment type="caution">
    <text evidence="2">The sequence shown here is derived from an EMBL/GenBank/DDBJ whole genome shotgun (WGS) entry which is preliminary data.</text>
</comment>
<accession>A0A9N9DSH1</accession>
<dbReference type="EMBL" id="CAJVPI010002596">
    <property type="protein sequence ID" value="CAG8646372.1"/>
    <property type="molecule type" value="Genomic_DNA"/>
</dbReference>
<keyword evidence="3" id="KW-1185">Reference proteome</keyword>
<feature type="region of interest" description="Disordered" evidence="1">
    <location>
        <begin position="55"/>
        <end position="78"/>
    </location>
</feature>
<protein>
    <submittedName>
        <fullName evidence="2">4377_t:CDS:1</fullName>
    </submittedName>
</protein>
<reference evidence="2" key="1">
    <citation type="submission" date="2021-06" db="EMBL/GenBank/DDBJ databases">
        <authorList>
            <person name="Kallberg Y."/>
            <person name="Tangrot J."/>
            <person name="Rosling A."/>
        </authorList>
    </citation>
    <scope>NUCLEOTIDE SEQUENCE</scope>
    <source>
        <strain evidence="2">BR232B</strain>
    </source>
</reference>
<name>A0A9N9DSH1_9GLOM</name>
<dbReference type="Proteomes" id="UP000789739">
    <property type="component" value="Unassembled WGS sequence"/>
</dbReference>
<evidence type="ECO:0000313" key="2">
    <source>
        <dbReference type="EMBL" id="CAG8646372.1"/>
    </source>
</evidence>
<organism evidence="2 3">
    <name type="scientific">Paraglomus brasilianum</name>
    <dbReference type="NCBI Taxonomy" id="144538"/>
    <lineage>
        <taxon>Eukaryota</taxon>
        <taxon>Fungi</taxon>
        <taxon>Fungi incertae sedis</taxon>
        <taxon>Mucoromycota</taxon>
        <taxon>Glomeromycotina</taxon>
        <taxon>Glomeromycetes</taxon>
        <taxon>Paraglomerales</taxon>
        <taxon>Paraglomeraceae</taxon>
        <taxon>Paraglomus</taxon>
    </lineage>
</organism>
<dbReference type="AlphaFoldDB" id="A0A9N9DSH1"/>
<sequence length="111" mass="12169">IDPSSYSLMTFSHPPNAIINVSSTPISTSFRPSVGKRTHGKSWGILATNEADYVNGIGSHRQNPPPYSYTPSSQQSPPAYLTQLRLPQLFSRSVVRSVFHRIDTASTTPPI</sequence>
<evidence type="ECO:0000313" key="3">
    <source>
        <dbReference type="Proteomes" id="UP000789739"/>
    </source>
</evidence>
<feature type="compositionally biased region" description="Low complexity" evidence="1">
    <location>
        <begin position="69"/>
        <end position="78"/>
    </location>
</feature>
<feature type="non-terminal residue" evidence="2">
    <location>
        <position position="111"/>
    </location>
</feature>